<evidence type="ECO:0000259" key="2">
    <source>
        <dbReference type="Pfam" id="PF02481"/>
    </source>
</evidence>
<dbReference type="EMBL" id="AWVM01000100">
    <property type="protein sequence ID" value="ERK48346.1"/>
    <property type="molecule type" value="Genomic_DNA"/>
</dbReference>
<sequence>MIYTDKEYILLNLIYSNAKREKLNYDEIIYLFKESLDKGINLFREFELLTLQSVKYNTKTFSNLLRFFKEKEHLKYKNDISKIEKKCNKNNIKMMFFENENFPVNLKKISNPPIMLYYKGEFPMIEKILTIAGSREISKYGKKIVNKVIELFSKENYSILSGLASGIDTQAHLSALKYGLRTFAILGQGLSSRIYPIENTGLAEKILANGGCLISEIEPSKNPNRDYFLRRNRLQVAFAERIFIGEIKENGGGTLTTINYALEYNKKLYIWNPILLYEKGEFEKSFLGNLILFDEYSTENKKNKLFKQKDCIKEKAVEIRLGIDFESTNGNYFEQLKLF</sequence>
<dbReference type="InterPro" id="IPR003488">
    <property type="entry name" value="DprA"/>
</dbReference>
<dbReference type="PATRIC" id="fig|888055.3.peg.1838"/>
<dbReference type="SUPFAM" id="SSF102405">
    <property type="entry name" value="MCP/YpsA-like"/>
    <property type="match status" value="1"/>
</dbReference>
<proteinExistence type="inferred from homology"/>
<dbReference type="GO" id="GO:0009294">
    <property type="term" value="P:DNA-mediated transformation"/>
    <property type="evidence" value="ECO:0007669"/>
    <property type="project" value="InterPro"/>
</dbReference>
<evidence type="ECO:0000256" key="1">
    <source>
        <dbReference type="ARBA" id="ARBA00006525"/>
    </source>
</evidence>
<dbReference type="InterPro" id="IPR057666">
    <property type="entry name" value="DrpA_SLOG"/>
</dbReference>
<dbReference type="eggNOG" id="COG0758">
    <property type="taxonomic scope" value="Bacteria"/>
</dbReference>
<name>U2PW61_LEPWF</name>
<comment type="caution">
    <text evidence="3">The sequence shown here is derived from an EMBL/GenBank/DDBJ whole genome shotgun (WGS) entry which is preliminary data.</text>
</comment>
<dbReference type="AlphaFoldDB" id="U2PW61"/>
<dbReference type="PANTHER" id="PTHR43022:SF1">
    <property type="entry name" value="PROTEIN SMF"/>
    <property type="match status" value="1"/>
</dbReference>
<dbReference type="HOGENOM" id="CLU_029601_3_2_0"/>
<reference evidence="3 4" key="1">
    <citation type="submission" date="2013-06" db="EMBL/GenBank/DDBJ databases">
        <authorList>
            <person name="Weinstock G."/>
            <person name="Sodergren E."/>
            <person name="Lobos E.A."/>
            <person name="Fulton L."/>
            <person name="Fulton R."/>
            <person name="Courtney L."/>
            <person name="Fronick C."/>
            <person name="O'Laughlin M."/>
            <person name="Godfrey J."/>
            <person name="Wilson R.M."/>
            <person name="Miner T."/>
            <person name="Farmer C."/>
            <person name="Delehaunty K."/>
            <person name="Cordes M."/>
            <person name="Minx P."/>
            <person name="Tomlinson C."/>
            <person name="Chen J."/>
            <person name="Wollam A."/>
            <person name="Pepin K.H."/>
            <person name="Bhonagiri V."/>
            <person name="Zhang X."/>
            <person name="Warren W."/>
            <person name="Mitreva M."/>
            <person name="Mardis E.R."/>
            <person name="Wilson R.K."/>
        </authorList>
    </citation>
    <scope>NUCLEOTIDE SEQUENCE [LARGE SCALE GENOMIC DNA]</scope>
    <source>
        <strain evidence="3 4">F0279</strain>
    </source>
</reference>
<gene>
    <name evidence="3" type="ORF">HMPREF9015_01915</name>
</gene>
<organism evidence="3 4">
    <name type="scientific">Leptotrichia wadei (strain F0279)</name>
    <dbReference type="NCBI Taxonomy" id="888055"/>
    <lineage>
        <taxon>Bacteria</taxon>
        <taxon>Fusobacteriati</taxon>
        <taxon>Fusobacteriota</taxon>
        <taxon>Fusobacteriia</taxon>
        <taxon>Fusobacteriales</taxon>
        <taxon>Leptotrichiaceae</taxon>
        <taxon>Leptotrichia</taxon>
    </lineage>
</organism>
<comment type="similarity">
    <text evidence="1">Belongs to the DprA/Smf family.</text>
</comment>
<dbReference type="Gene3D" id="3.40.50.450">
    <property type="match status" value="1"/>
</dbReference>
<evidence type="ECO:0000313" key="3">
    <source>
        <dbReference type="EMBL" id="ERK48346.1"/>
    </source>
</evidence>
<accession>U2PW61</accession>
<dbReference type="RefSeq" id="WP_021746828.1">
    <property type="nucleotide sequence ID" value="NZ_KI271422.1"/>
</dbReference>
<evidence type="ECO:0000313" key="4">
    <source>
        <dbReference type="Proteomes" id="UP000016626"/>
    </source>
</evidence>
<dbReference type="Pfam" id="PF02481">
    <property type="entry name" value="DNA_processg_A"/>
    <property type="match status" value="1"/>
</dbReference>
<dbReference type="Proteomes" id="UP000016626">
    <property type="component" value="Unassembled WGS sequence"/>
</dbReference>
<feature type="domain" description="Smf/DprA SLOG" evidence="2">
    <location>
        <begin position="93"/>
        <end position="272"/>
    </location>
</feature>
<protein>
    <submittedName>
        <fullName evidence="3">Putative DNA protecting protein DprA</fullName>
    </submittedName>
</protein>
<dbReference type="PANTHER" id="PTHR43022">
    <property type="entry name" value="PROTEIN SMF"/>
    <property type="match status" value="1"/>
</dbReference>